<organism evidence="1 2">
    <name type="scientific">Acaryochloris marina (strain MBIC 11017)</name>
    <dbReference type="NCBI Taxonomy" id="329726"/>
    <lineage>
        <taxon>Bacteria</taxon>
        <taxon>Bacillati</taxon>
        <taxon>Cyanobacteriota</taxon>
        <taxon>Cyanophyceae</taxon>
        <taxon>Acaryochloridales</taxon>
        <taxon>Acaryochloridaceae</taxon>
        <taxon>Acaryochloris</taxon>
    </lineage>
</organism>
<keyword evidence="2" id="KW-1185">Reference proteome</keyword>
<dbReference type="eggNOG" id="ENOG5032RTW">
    <property type="taxonomic scope" value="Bacteria"/>
</dbReference>
<protein>
    <recommendedName>
        <fullName evidence="3">DUF2605 domain-containing protein</fullName>
    </recommendedName>
</protein>
<reference evidence="1 2" key="1">
    <citation type="journal article" date="2008" name="Proc. Natl. Acad. Sci. U.S.A.">
        <title>Niche adaptation and genome expansion in the chlorophyll d-producing cyanobacterium Acaryochloris marina.</title>
        <authorList>
            <person name="Swingley W.D."/>
            <person name="Chen M."/>
            <person name="Cheung P.C."/>
            <person name="Conrad A.L."/>
            <person name="Dejesa L.C."/>
            <person name="Hao J."/>
            <person name="Honchak B.M."/>
            <person name="Karbach L.E."/>
            <person name="Kurdoglu A."/>
            <person name="Lahiri S."/>
            <person name="Mastrian S.D."/>
            <person name="Miyashita H."/>
            <person name="Page L."/>
            <person name="Ramakrishna P."/>
            <person name="Satoh S."/>
            <person name="Sattley W.M."/>
            <person name="Shimada Y."/>
            <person name="Taylor H.L."/>
            <person name="Tomo T."/>
            <person name="Tsuchiya T."/>
            <person name="Wang Z.T."/>
            <person name="Raymond J."/>
            <person name="Mimuro M."/>
            <person name="Blankenship R.E."/>
            <person name="Touchman J.W."/>
        </authorList>
    </citation>
    <scope>NUCLEOTIDE SEQUENCE [LARGE SCALE GENOMIC DNA]</scope>
    <source>
        <strain evidence="2">MBIC 11017</strain>
    </source>
</reference>
<evidence type="ECO:0008006" key="3">
    <source>
        <dbReference type="Google" id="ProtNLM"/>
    </source>
</evidence>
<dbReference type="KEGG" id="amr:AM1_3586"/>
<name>B0C2C4_ACAM1</name>
<dbReference type="OrthoDB" id="582622at2"/>
<dbReference type="HOGENOM" id="CLU_169604_0_0_3"/>
<accession>B0C2C4</accession>
<dbReference type="RefSeq" id="WP_012163969.1">
    <property type="nucleotide sequence ID" value="NC_009925.1"/>
</dbReference>
<dbReference type="STRING" id="329726.AM1_3586"/>
<dbReference type="EMBL" id="CP000828">
    <property type="protein sequence ID" value="ABW28576.1"/>
    <property type="molecule type" value="Genomic_DNA"/>
</dbReference>
<dbReference type="Proteomes" id="UP000000268">
    <property type="component" value="Chromosome"/>
</dbReference>
<proteinExistence type="predicted"/>
<dbReference type="Pfam" id="PF10792">
    <property type="entry name" value="DUF2605"/>
    <property type="match status" value="1"/>
</dbReference>
<evidence type="ECO:0000313" key="1">
    <source>
        <dbReference type="EMBL" id="ABW28576.1"/>
    </source>
</evidence>
<gene>
    <name evidence="1" type="ordered locus">AM1_3586</name>
</gene>
<dbReference type="AlphaFoldDB" id="B0C2C4"/>
<dbReference type="InterPro" id="IPR019728">
    <property type="entry name" value="DUF2605"/>
</dbReference>
<evidence type="ECO:0000313" key="2">
    <source>
        <dbReference type="Proteomes" id="UP000000268"/>
    </source>
</evidence>
<sequence length="105" mass="12255">MINPYFPEPDLFSVRLGPLLGDYHYWLSRSRSLLEFEKIDFLDTQQQSDLLGRVHQTLSEVIAARSLFKATYGQIGIELNLLETWHDLVSECWQIMIQLRLGQSN</sequence>